<evidence type="ECO:0000259" key="9">
    <source>
        <dbReference type="PROSITE" id="PS50835"/>
    </source>
</evidence>
<evidence type="ECO:0000256" key="2">
    <source>
        <dbReference type="ARBA" id="ARBA00022692"/>
    </source>
</evidence>
<comment type="subcellular location">
    <subcellularLocation>
        <location evidence="1">Membrane</location>
        <topology evidence="1">Single-pass type I membrane protein</topology>
    </subcellularLocation>
</comment>
<dbReference type="Proteomes" id="UP000265020">
    <property type="component" value="Unassembled WGS sequence"/>
</dbReference>
<dbReference type="PANTHER" id="PTHR44969:SF1">
    <property type="entry name" value="CELL SURFACE A33 ANTIGEN"/>
    <property type="match status" value="1"/>
</dbReference>
<proteinExistence type="predicted"/>
<dbReference type="GO" id="GO:0005886">
    <property type="term" value="C:plasma membrane"/>
    <property type="evidence" value="ECO:0007669"/>
    <property type="project" value="InterPro"/>
</dbReference>
<dbReference type="SMART" id="SM00408">
    <property type="entry name" value="IGc2"/>
    <property type="match status" value="1"/>
</dbReference>
<dbReference type="PANTHER" id="PTHR44969">
    <property type="entry name" value="CELL SURFACE A33 ANTIGEN"/>
    <property type="match status" value="1"/>
</dbReference>
<evidence type="ECO:0000313" key="11">
    <source>
        <dbReference type="Proteomes" id="UP000265020"/>
    </source>
</evidence>
<sequence length="381" mass="44357">SIRWFNFNSDDGGKQKERAVPGLTPFMEILKSFLLINGASVKADLKLSSITLDDNKEFECEVQIPSDDEGKLIDATRLIVLVAPSPPICKIEGKAEYGQNINITCKSEEGSPAPTYKWQSRDVRNALRAPWPRTTDKGGILSLYNISKETSGFYVCTSSNKIRSATCNITLTVMPRNVTISTKLIFLSSLFDCLLFIGNDGDKEVVENGGGRSIDGKGSPRDSRVSKPVERQDDYEERSERNYDRHSDYDDRSSDYNDRRSECNNRRSDYDNRRSINDDRSSDYDGHSSYYDDRCSDYDDHRSDYEDRRSDYNDRRSDYDDHRSDYDDCRSDNNDHRSDYDDHRSDYDDRRSDYDDRHSNYDDRHSKHSDRYERYDDDRRF</sequence>
<dbReference type="PROSITE" id="PS50835">
    <property type="entry name" value="IG_LIKE"/>
    <property type="match status" value="1"/>
</dbReference>
<dbReference type="AlphaFoldDB" id="A0A3Q2CQT4"/>
<evidence type="ECO:0000313" key="10">
    <source>
        <dbReference type="Ensembl" id="ENSCVAP00000007976.1"/>
    </source>
</evidence>
<protein>
    <recommendedName>
        <fullName evidence="9">Ig-like domain-containing protein</fullName>
    </recommendedName>
</protein>
<dbReference type="Ensembl" id="ENSCVAT00000002395.1">
    <property type="protein sequence ID" value="ENSCVAP00000007976.1"/>
    <property type="gene ID" value="ENSCVAG00000009724.1"/>
</dbReference>
<evidence type="ECO:0000256" key="8">
    <source>
        <dbReference type="SAM" id="MobiDB-lite"/>
    </source>
</evidence>
<dbReference type="Pfam" id="PF13927">
    <property type="entry name" value="Ig_3"/>
    <property type="match status" value="1"/>
</dbReference>
<feature type="compositionally biased region" description="Basic and acidic residues" evidence="8">
    <location>
        <begin position="214"/>
        <end position="381"/>
    </location>
</feature>
<dbReference type="InterPro" id="IPR007110">
    <property type="entry name" value="Ig-like_dom"/>
</dbReference>
<dbReference type="STRING" id="28743.ENSCVAP00000007976"/>
<evidence type="ECO:0000256" key="5">
    <source>
        <dbReference type="ARBA" id="ARBA00023136"/>
    </source>
</evidence>
<dbReference type="SMART" id="SM00409">
    <property type="entry name" value="IG"/>
    <property type="match status" value="1"/>
</dbReference>
<dbReference type="InterPro" id="IPR003599">
    <property type="entry name" value="Ig_sub"/>
</dbReference>
<evidence type="ECO:0000256" key="4">
    <source>
        <dbReference type="ARBA" id="ARBA00022989"/>
    </source>
</evidence>
<keyword evidence="6" id="KW-1015">Disulfide bond</keyword>
<keyword evidence="2" id="KW-0812">Transmembrane</keyword>
<dbReference type="Gene3D" id="2.60.40.10">
    <property type="entry name" value="Immunoglobulins"/>
    <property type="match status" value="1"/>
</dbReference>
<keyword evidence="7" id="KW-0393">Immunoglobulin domain</keyword>
<keyword evidence="4" id="KW-1133">Transmembrane helix</keyword>
<evidence type="ECO:0000256" key="3">
    <source>
        <dbReference type="ARBA" id="ARBA00022729"/>
    </source>
</evidence>
<feature type="region of interest" description="Disordered" evidence="8">
    <location>
        <begin position="205"/>
        <end position="381"/>
    </location>
</feature>
<dbReference type="InterPro" id="IPR036179">
    <property type="entry name" value="Ig-like_dom_sf"/>
</dbReference>
<keyword evidence="3" id="KW-0732">Signal</keyword>
<evidence type="ECO:0000256" key="1">
    <source>
        <dbReference type="ARBA" id="ARBA00004479"/>
    </source>
</evidence>
<dbReference type="SUPFAM" id="SSF48726">
    <property type="entry name" value="Immunoglobulin"/>
    <property type="match status" value="1"/>
</dbReference>
<dbReference type="FunFam" id="2.60.40.10:FF:000095">
    <property type="entry name" value="immunoglobulin superfamily member 11 isoform X1"/>
    <property type="match status" value="1"/>
</dbReference>
<keyword evidence="5" id="KW-0472">Membrane</keyword>
<dbReference type="InterPro" id="IPR003598">
    <property type="entry name" value="Ig_sub2"/>
</dbReference>
<dbReference type="InterPro" id="IPR013783">
    <property type="entry name" value="Ig-like_fold"/>
</dbReference>
<evidence type="ECO:0000256" key="6">
    <source>
        <dbReference type="ARBA" id="ARBA00023157"/>
    </source>
</evidence>
<keyword evidence="11" id="KW-1185">Reference proteome</keyword>
<feature type="domain" description="Ig-like" evidence="9">
    <location>
        <begin position="86"/>
        <end position="172"/>
    </location>
</feature>
<name>A0A3Q2CQT4_CYPVA</name>
<accession>A0A3Q2CQT4</accession>
<evidence type="ECO:0000256" key="7">
    <source>
        <dbReference type="ARBA" id="ARBA00023319"/>
    </source>
</evidence>
<reference evidence="10" key="1">
    <citation type="submission" date="2025-08" db="UniProtKB">
        <authorList>
            <consortium name="Ensembl"/>
        </authorList>
    </citation>
    <scope>IDENTIFICATION</scope>
</reference>
<dbReference type="GeneTree" id="ENSGT00940000160248"/>
<organism evidence="10 11">
    <name type="scientific">Cyprinodon variegatus</name>
    <name type="common">Sheepshead minnow</name>
    <dbReference type="NCBI Taxonomy" id="28743"/>
    <lineage>
        <taxon>Eukaryota</taxon>
        <taxon>Metazoa</taxon>
        <taxon>Chordata</taxon>
        <taxon>Craniata</taxon>
        <taxon>Vertebrata</taxon>
        <taxon>Euteleostomi</taxon>
        <taxon>Actinopterygii</taxon>
        <taxon>Neopterygii</taxon>
        <taxon>Teleostei</taxon>
        <taxon>Neoteleostei</taxon>
        <taxon>Acanthomorphata</taxon>
        <taxon>Ovalentaria</taxon>
        <taxon>Atherinomorphae</taxon>
        <taxon>Cyprinodontiformes</taxon>
        <taxon>Cyprinodontidae</taxon>
        <taxon>Cyprinodon</taxon>
    </lineage>
</organism>
<dbReference type="InterPro" id="IPR042474">
    <property type="entry name" value="A33"/>
</dbReference>
<reference evidence="10" key="2">
    <citation type="submission" date="2025-09" db="UniProtKB">
        <authorList>
            <consortium name="Ensembl"/>
        </authorList>
    </citation>
    <scope>IDENTIFICATION</scope>
</reference>